<proteinExistence type="predicted"/>
<organism evidence="1 2">
    <name type="scientific">Bradyrhizobium erythrophlei</name>
    <dbReference type="NCBI Taxonomy" id="1437360"/>
    <lineage>
        <taxon>Bacteria</taxon>
        <taxon>Pseudomonadati</taxon>
        <taxon>Pseudomonadota</taxon>
        <taxon>Alphaproteobacteria</taxon>
        <taxon>Hyphomicrobiales</taxon>
        <taxon>Nitrobacteraceae</taxon>
        <taxon>Bradyrhizobium</taxon>
    </lineage>
</organism>
<evidence type="ECO:0000313" key="1">
    <source>
        <dbReference type="EMBL" id="SHN76221.1"/>
    </source>
</evidence>
<evidence type="ECO:0000313" key="2">
    <source>
        <dbReference type="Proteomes" id="UP000184096"/>
    </source>
</evidence>
<reference evidence="2" key="1">
    <citation type="submission" date="2016-11" db="EMBL/GenBank/DDBJ databases">
        <authorList>
            <person name="Varghese N."/>
            <person name="Submissions S."/>
        </authorList>
    </citation>
    <scope>NUCLEOTIDE SEQUENCE [LARGE SCALE GENOMIC DNA]</scope>
    <source>
        <strain evidence="2">GAS401</strain>
    </source>
</reference>
<sequence length="83" mass="9440">MKILEHSESHIVKMQDGSAWQIFPGDIDQTLAWLPTTELRLFEINDDVATHALINADDGTRVRVRQLGDKWPESKAKKILSRG</sequence>
<gene>
    <name evidence="1" type="ORF">SAMN05444170_3141</name>
</gene>
<dbReference type="EMBL" id="LT670849">
    <property type="protein sequence ID" value="SHN76221.1"/>
    <property type="molecule type" value="Genomic_DNA"/>
</dbReference>
<dbReference type="OrthoDB" id="8245431at2"/>
<protein>
    <submittedName>
        <fullName evidence="1">Uncharacterized protein</fullName>
    </submittedName>
</protein>
<dbReference type="AlphaFoldDB" id="A0A1M7TZN7"/>
<name>A0A1M7TZN7_9BRAD</name>
<dbReference type="RefSeq" id="WP_072818921.1">
    <property type="nucleotide sequence ID" value="NZ_LT670849.1"/>
</dbReference>
<dbReference type="Proteomes" id="UP000184096">
    <property type="component" value="Chromosome I"/>
</dbReference>
<accession>A0A1M7TZN7</accession>
<keyword evidence="2" id="KW-1185">Reference proteome</keyword>